<sequence>MGAEIGKLQAFRILRGWLRKSKKPRTSAGGQTSLREKKGAVTLKVVMTKKEAARLLAMFVRGEEAMVAKIVDELNARTEDPRHGSSRGGAWRPMLESIPEAEA</sequence>
<proteinExistence type="predicted"/>
<accession>A0A9E7IAX7</accession>
<gene>
    <name evidence="2" type="ORF">MUK42_21555</name>
</gene>
<organism evidence="2 3">
    <name type="scientific">Musa troglodytarum</name>
    <name type="common">fe'i banana</name>
    <dbReference type="NCBI Taxonomy" id="320322"/>
    <lineage>
        <taxon>Eukaryota</taxon>
        <taxon>Viridiplantae</taxon>
        <taxon>Streptophyta</taxon>
        <taxon>Embryophyta</taxon>
        <taxon>Tracheophyta</taxon>
        <taxon>Spermatophyta</taxon>
        <taxon>Magnoliopsida</taxon>
        <taxon>Liliopsida</taxon>
        <taxon>Zingiberales</taxon>
        <taxon>Musaceae</taxon>
        <taxon>Musa</taxon>
    </lineage>
</organism>
<dbReference type="AlphaFoldDB" id="A0A9E7IAX7"/>
<dbReference type="Proteomes" id="UP001055439">
    <property type="component" value="Chromosome 9"/>
</dbReference>
<name>A0A9E7IAX7_9LILI</name>
<evidence type="ECO:0000256" key="1">
    <source>
        <dbReference type="SAM" id="MobiDB-lite"/>
    </source>
</evidence>
<dbReference type="EMBL" id="CP097511">
    <property type="protein sequence ID" value="URE45782.1"/>
    <property type="molecule type" value="Genomic_DNA"/>
</dbReference>
<evidence type="ECO:0000313" key="3">
    <source>
        <dbReference type="Proteomes" id="UP001055439"/>
    </source>
</evidence>
<evidence type="ECO:0000313" key="2">
    <source>
        <dbReference type="EMBL" id="URE45782.1"/>
    </source>
</evidence>
<feature type="region of interest" description="Disordered" evidence="1">
    <location>
        <begin position="78"/>
        <end position="103"/>
    </location>
</feature>
<keyword evidence="3" id="KW-1185">Reference proteome</keyword>
<reference evidence="2" key="1">
    <citation type="submission" date="2022-05" db="EMBL/GenBank/DDBJ databases">
        <title>The Musa troglodytarum L. genome provides insights into the mechanism of non-climacteric behaviour and enrichment of carotenoids.</title>
        <authorList>
            <person name="Wang J."/>
        </authorList>
    </citation>
    <scope>NUCLEOTIDE SEQUENCE</scope>
    <source>
        <tissue evidence="2">Leaf</tissue>
    </source>
</reference>
<dbReference type="OrthoDB" id="1077969at2759"/>
<protein>
    <submittedName>
        <fullName evidence="2">Uncharacterized protein</fullName>
    </submittedName>
</protein>